<name>A0ABP8RUQ0_9PSEU</name>
<dbReference type="Gene3D" id="3.40.50.10540">
    <property type="entry name" value="Crotonobetainyl-coa:carnitine coa-transferase, domain 1"/>
    <property type="match status" value="1"/>
</dbReference>
<dbReference type="Proteomes" id="UP001501598">
    <property type="component" value="Unassembled WGS sequence"/>
</dbReference>
<comment type="caution">
    <text evidence="1">The sequence shown here is derived from an EMBL/GenBank/DDBJ whole genome shotgun (WGS) entry which is preliminary data.</text>
</comment>
<protein>
    <submittedName>
        <fullName evidence="1">CoA transferase</fullName>
    </submittedName>
</protein>
<dbReference type="Pfam" id="PF02515">
    <property type="entry name" value="CoA_transf_3"/>
    <property type="match status" value="1"/>
</dbReference>
<dbReference type="InterPro" id="IPR003673">
    <property type="entry name" value="CoA-Trfase_fam_III"/>
</dbReference>
<gene>
    <name evidence="1" type="ORF">GCM10023175_34510</name>
</gene>
<proteinExistence type="predicted"/>
<keyword evidence="2" id="KW-1185">Reference proteome</keyword>
<dbReference type="InterPro" id="IPR044855">
    <property type="entry name" value="CoA-Trfase_III_dom3_sf"/>
</dbReference>
<organism evidence="1 2">
    <name type="scientific">Pseudonocardia xishanensis</name>
    <dbReference type="NCBI Taxonomy" id="630995"/>
    <lineage>
        <taxon>Bacteria</taxon>
        <taxon>Bacillati</taxon>
        <taxon>Actinomycetota</taxon>
        <taxon>Actinomycetes</taxon>
        <taxon>Pseudonocardiales</taxon>
        <taxon>Pseudonocardiaceae</taxon>
        <taxon>Pseudonocardia</taxon>
    </lineage>
</organism>
<dbReference type="InterPro" id="IPR050509">
    <property type="entry name" value="CoA-transferase_III"/>
</dbReference>
<evidence type="ECO:0000313" key="1">
    <source>
        <dbReference type="EMBL" id="GAA4548384.1"/>
    </source>
</evidence>
<reference evidence="2" key="1">
    <citation type="journal article" date="2019" name="Int. J. Syst. Evol. Microbiol.">
        <title>The Global Catalogue of Microorganisms (GCM) 10K type strain sequencing project: providing services to taxonomists for standard genome sequencing and annotation.</title>
        <authorList>
            <consortium name="The Broad Institute Genomics Platform"/>
            <consortium name="The Broad Institute Genome Sequencing Center for Infectious Disease"/>
            <person name="Wu L."/>
            <person name="Ma J."/>
        </authorList>
    </citation>
    <scope>NUCLEOTIDE SEQUENCE [LARGE SCALE GENOMIC DNA]</scope>
    <source>
        <strain evidence="2">JCM 17906</strain>
    </source>
</reference>
<dbReference type="PANTHER" id="PTHR48228:SF2">
    <property type="entry name" value="E-CINNAMOYL-COA:R-PHENYLLACTATE COA TRANSFERASE LARGE SUBUNIT"/>
    <property type="match status" value="1"/>
</dbReference>
<dbReference type="InterPro" id="IPR023606">
    <property type="entry name" value="CoA-Trfase_III_dom_1_sf"/>
</dbReference>
<keyword evidence="1" id="KW-0808">Transferase</keyword>
<dbReference type="GO" id="GO:0016740">
    <property type="term" value="F:transferase activity"/>
    <property type="evidence" value="ECO:0007669"/>
    <property type="project" value="UniProtKB-KW"/>
</dbReference>
<sequence>MTDKPMAGVRILEVAQFTFVPAAGAILADWGAEVVKIEHSSRGDAARGQTNIGSIDLAAGSFRPIFQHPNRGKRSVGLDLAHPAAKEILYDLARRSDVFLTNFLPDALSRLEIDVEHIRAVNPSIVYARGSGYGARGPDAGKPAFDATAFWARGGSSFGVTPPGSDRPLYMPAGAYGDSMGGITVAAGIAGALYARATTGEGSVVDVSLLATGAWAAGLSVNLSLLSGDPMPPNSLPEPGPARNPIYGAFRTADDRWIQISMLQAGRYWADVCRHIDRPELIEDERFDTLPKLMANAPAANAILVEAIAAHPLAHWQKRFETLEGAWAIYQNSLEVAQDPQLRANGYIAPVTDVEGNERELLANPVQFDETPPALVRAPEFAEHTDDVLRELGIDEERLIELKLAEAIT</sequence>
<dbReference type="EMBL" id="BAABGT010000040">
    <property type="protein sequence ID" value="GAA4548384.1"/>
    <property type="molecule type" value="Genomic_DNA"/>
</dbReference>
<accession>A0ABP8RUQ0</accession>
<dbReference type="RefSeq" id="WP_345419055.1">
    <property type="nucleotide sequence ID" value="NZ_BAABGT010000040.1"/>
</dbReference>
<evidence type="ECO:0000313" key="2">
    <source>
        <dbReference type="Proteomes" id="UP001501598"/>
    </source>
</evidence>
<dbReference type="PANTHER" id="PTHR48228">
    <property type="entry name" value="SUCCINYL-COA--D-CITRAMALATE COA-TRANSFERASE"/>
    <property type="match status" value="1"/>
</dbReference>
<dbReference type="Gene3D" id="3.30.1540.10">
    <property type="entry name" value="formyl-coa transferase, domain 3"/>
    <property type="match status" value="1"/>
</dbReference>
<dbReference type="SUPFAM" id="SSF89796">
    <property type="entry name" value="CoA-transferase family III (CaiB/BaiF)"/>
    <property type="match status" value="1"/>
</dbReference>